<keyword evidence="3" id="KW-1185">Reference proteome</keyword>
<sequence>MPVLPTLVITLNYHKARKANHRSGAAPMTCRFYQELDAIVGGDPTSTTFRFYQELDAIVGGDPTATPGMSMDTSEPSSTRQEEKEEQQSGSEGAEVEEDTPESLHACSQELFSSQEEGAYRHQLPATPVASPPSPENYDPYPLHSTPITMQYSYPEVQHALHST</sequence>
<name>M7BBK0_CHEMY</name>
<organism evidence="2 3">
    <name type="scientific">Chelonia mydas</name>
    <name type="common">Green sea-turtle</name>
    <name type="synonym">Chelonia agassizi</name>
    <dbReference type="NCBI Taxonomy" id="8469"/>
    <lineage>
        <taxon>Eukaryota</taxon>
        <taxon>Metazoa</taxon>
        <taxon>Chordata</taxon>
        <taxon>Craniata</taxon>
        <taxon>Vertebrata</taxon>
        <taxon>Euteleostomi</taxon>
        <taxon>Archelosauria</taxon>
        <taxon>Testudinata</taxon>
        <taxon>Testudines</taxon>
        <taxon>Cryptodira</taxon>
        <taxon>Durocryptodira</taxon>
        <taxon>Americhelydia</taxon>
        <taxon>Chelonioidea</taxon>
        <taxon>Cheloniidae</taxon>
        <taxon>Chelonia</taxon>
    </lineage>
</organism>
<accession>M7BBK0</accession>
<proteinExistence type="predicted"/>
<gene>
    <name evidence="2" type="ORF">UY3_13338</name>
</gene>
<dbReference type="EMBL" id="KB555348">
    <property type="protein sequence ID" value="EMP29528.1"/>
    <property type="molecule type" value="Genomic_DNA"/>
</dbReference>
<evidence type="ECO:0000313" key="2">
    <source>
        <dbReference type="EMBL" id="EMP29528.1"/>
    </source>
</evidence>
<feature type="region of interest" description="Disordered" evidence="1">
    <location>
        <begin position="60"/>
        <end position="147"/>
    </location>
</feature>
<protein>
    <submittedName>
        <fullName evidence="2">Uncharacterized protein</fullName>
    </submittedName>
</protein>
<evidence type="ECO:0000256" key="1">
    <source>
        <dbReference type="SAM" id="MobiDB-lite"/>
    </source>
</evidence>
<dbReference type="Proteomes" id="UP000031443">
    <property type="component" value="Unassembled WGS sequence"/>
</dbReference>
<evidence type="ECO:0000313" key="3">
    <source>
        <dbReference type="Proteomes" id="UP000031443"/>
    </source>
</evidence>
<dbReference type="AlphaFoldDB" id="M7BBK0"/>
<reference evidence="3" key="1">
    <citation type="journal article" date="2013" name="Nat. Genet.">
        <title>The draft genomes of soft-shell turtle and green sea turtle yield insights into the development and evolution of the turtle-specific body plan.</title>
        <authorList>
            <person name="Wang Z."/>
            <person name="Pascual-Anaya J."/>
            <person name="Zadissa A."/>
            <person name="Li W."/>
            <person name="Niimura Y."/>
            <person name="Huang Z."/>
            <person name="Li C."/>
            <person name="White S."/>
            <person name="Xiong Z."/>
            <person name="Fang D."/>
            <person name="Wang B."/>
            <person name="Ming Y."/>
            <person name="Chen Y."/>
            <person name="Zheng Y."/>
            <person name="Kuraku S."/>
            <person name="Pignatelli M."/>
            <person name="Herrero J."/>
            <person name="Beal K."/>
            <person name="Nozawa M."/>
            <person name="Li Q."/>
            <person name="Wang J."/>
            <person name="Zhang H."/>
            <person name="Yu L."/>
            <person name="Shigenobu S."/>
            <person name="Wang J."/>
            <person name="Liu J."/>
            <person name="Flicek P."/>
            <person name="Searle S."/>
            <person name="Wang J."/>
            <person name="Kuratani S."/>
            <person name="Yin Y."/>
            <person name="Aken B."/>
            <person name="Zhang G."/>
            <person name="Irie N."/>
        </authorList>
    </citation>
    <scope>NUCLEOTIDE SEQUENCE [LARGE SCALE GENOMIC DNA]</scope>
</reference>